<sequence length="265" mass="29264">MTIGIDKVKMSNKNIRKIRSIITIIIIILFWEYASQTELVRKSILPAPSTIVKTFFTMISSGELMGHIGISILRVLEGFLIGAILAIIVGILCGLYKKVEDYLSLLIGFLRPIPVLAWTPLLILWLGIDEASKVALIAIGTFWTVLLNVVSGIKGTDKKLMEVTSMLEKDKRTLLLKVILPSALPSIFTGLRSGIDMAWRSVVGAEMIAASKGIGFLITYAREISQPDVMIVGMICIGIIGILIEKLLAFCERHLLKWNISIIEN</sequence>
<comment type="similarity">
    <text evidence="7">Belongs to the binding-protein-dependent transport system permease family.</text>
</comment>
<keyword evidence="5 7" id="KW-1133">Transmembrane helix</keyword>
<evidence type="ECO:0000256" key="7">
    <source>
        <dbReference type="RuleBase" id="RU363032"/>
    </source>
</evidence>
<dbReference type="STRING" id="1121306.SAMN02745196_00140"/>
<keyword evidence="3" id="KW-1003">Cell membrane</keyword>
<feature type="transmembrane region" description="Helical" evidence="7">
    <location>
        <begin position="103"/>
        <end position="128"/>
    </location>
</feature>
<accession>A0A1M5SER0</accession>
<evidence type="ECO:0000259" key="8">
    <source>
        <dbReference type="PROSITE" id="PS50928"/>
    </source>
</evidence>
<organism evidence="9 10">
    <name type="scientific">Clostridium collagenovorans DSM 3089</name>
    <dbReference type="NCBI Taxonomy" id="1121306"/>
    <lineage>
        <taxon>Bacteria</taxon>
        <taxon>Bacillati</taxon>
        <taxon>Bacillota</taxon>
        <taxon>Clostridia</taxon>
        <taxon>Eubacteriales</taxon>
        <taxon>Clostridiaceae</taxon>
        <taxon>Clostridium</taxon>
    </lineage>
</organism>
<proteinExistence type="inferred from homology"/>
<evidence type="ECO:0000256" key="2">
    <source>
        <dbReference type="ARBA" id="ARBA00022448"/>
    </source>
</evidence>
<dbReference type="InterPro" id="IPR035906">
    <property type="entry name" value="MetI-like_sf"/>
</dbReference>
<feature type="domain" description="ABC transmembrane type-1" evidence="8">
    <location>
        <begin position="72"/>
        <end position="248"/>
    </location>
</feature>
<name>A0A1M5SER0_9CLOT</name>
<dbReference type="GO" id="GO:0042918">
    <property type="term" value="P:alkanesulfonate transmembrane transport"/>
    <property type="evidence" value="ECO:0007669"/>
    <property type="project" value="UniProtKB-ARBA"/>
</dbReference>
<feature type="transmembrane region" description="Helical" evidence="7">
    <location>
        <begin position="18"/>
        <end position="34"/>
    </location>
</feature>
<feature type="transmembrane region" description="Helical" evidence="7">
    <location>
        <begin position="229"/>
        <end position="249"/>
    </location>
</feature>
<dbReference type="CDD" id="cd06261">
    <property type="entry name" value="TM_PBP2"/>
    <property type="match status" value="1"/>
</dbReference>
<evidence type="ECO:0000256" key="3">
    <source>
        <dbReference type="ARBA" id="ARBA00022475"/>
    </source>
</evidence>
<feature type="transmembrane region" description="Helical" evidence="7">
    <location>
        <begin position="79"/>
        <end position="96"/>
    </location>
</feature>
<dbReference type="Pfam" id="PF00528">
    <property type="entry name" value="BPD_transp_1"/>
    <property type="match status" value="1"/>
</dbReference>
<comment type="subcellular location">
    <subcellularLocation>
        <location evidence="1 7">Cell membrane</location>
        <topology evidence="1 7">Multi-pass membrane protein</topology>
    </subcellularLocation>
</comment>
<dbReference type="Proteomes" id="UP000184526">
    <property type="component" value="Unassembled WGS sequence"/>
</dbReference>
<dbReference type="Gene3D" id="1.10.3720.10">
    <property type="entry name" value="MetI-like"/>
    <property type="match status" value="1"/>
</dbReference>
<dbReference type="SUPFAM" id="SSF161098">
    <property type="entry name" value="MetI-like"/>
    <property type="match status" value="1"/>
</dbReference>
<dbReference type="PANTHER" id="PTHR30151:SF38">
    <property type="entry name" value="ALIPHATIC SULFONATES TRANSPORT PERMEASE PROTEIN SSUC-RELATED"/>
    <property type="match status" value="1"/>
</dbReference>
<evidence type="ECO:0000256" key="1">
    <source>
        <dbReference type="ARBA" id="ARBA00004651"/>
    </source>
</evidence>
<evidence type="ECO:0000256" key="5">
    <source>
        <dbReference type="ARBA" id="ARBA00022989"/>
    </source>
</evidence>
<feature type="transmembrane region" description="Helical" evidence="7">
    <location>
        <begin position="174"/>
        <end position="191"/>
    </location>
</feature>
<keyword evidence="10" id="KW-1185">Reference proteome</keyword>
<keyword evidence="2 7" id="KW-0813">Transport</keyword>
<evidence type="ECO:0000256" key="6">
    <source>
        <dbReference type="ARBA" id="ARBA00023136"/>
    </source>
</evidence>
<gene>
    <name evidence="9" type="ORF">SAMN02745196_00140</name>
</gene>
<dbReference type="AlphaFoldDB" id="A0A1M5SER0"/>
<keyword evidence="6 7" id="KW-0472">Membrane</keyword>
<feature type="transmembrane region" description="Helical" evidence="7">
    <location>
        <begin position="134"/>
        <end position="153"/>
    </location>
</feature>
<dbReference type="OrthoDB" id="9796361at2"/>
<evidence type="ECO:0000256" key="4">
    <source>
        <dbReference type="ARBA" id="ARBA00022692"/>
    </source>
</evidence>
<dbReference type="InterPro" id="IPR000515">
    <property type="entry name" value="MetI-like"/>
</dbReference>
<dbReference type="GO" id="GO:0005886">
    <property type="term" value="C:plasma membrane"/>
    <property type="evidence" value="ECO:0007669"/>
    <property type="project" value="UniProtKB-SubCell"/>
</dbReference>
<evidence type="ECO:0000313" key="9">
    <source>
        <dbReference type="EMBL" id="SHH36925.1"/>
    </source>
</evidence>
<evidence type="ECO:0000313" key="10">
    <source>
        <dbReference type="Proteomes" id="UP000184526"/>
    </source>
</evidence>
<protein>
    <submittedName>
        <fullName evidence="9">Sulfonate transport system permease protein</fullName>
    </submittedName>
</protein>
<dbReference type="EMBL" id="FQXP01000003">
    <property type="protein sequence ID" value="SHH36925.1"/>
    <property type="molecule type" value="Genomic_DNA"/>
</dbReference>
<keyword evidence="4 7" id="KW-0812">Transmembrane</keyword>
<dbReference type="PROSITE" id="PS50928">
    <property type="entry name" value="ABC_TM1"/>
    <property type="match status" value="1"/>
</dbReference>
<dbReference type="PANTHER" id="PTHR30151">
    <property type="entry name" value="ALKANE SULFONATE ABC TRANSPORTER-RELATED, MEMBRANE SUBUNIT"/>
    <property type="match status" value="1"/>
</dbReference>
<reference evidence="9 10" key="1">
    <citation type="submission" date="2016-11" db="EMBL/GenBank/DDBJ databases">
        <authorList>
            <person name="Jaros S."/>
            <person name="Januszkiewicz K."/>
            <person name="Wedrychowicz H."/>
        </authorList>
    </citation>
    <scope>NUCLEOTIDE SEQUENCE [LARGE SCALE GENOMIC DNA]</scope>
    <source>
        <strain evidence="9 10">DSM 3089</strain>
    </source>
</reference>
<dbReference type="FunFam" id="1.10.3720.10:FF:000003">
    <property type="entry name" value="Aliphatic sulfonate ABC transporter permease"/>
    <property type="match status" value="1"/>
</dbReference>